<dbReference type="PANTHER" id="PTHR31131">
    <property type="entry name" value="CHROMOSOME 1, WHOLE GENOME SHOTGUN SEQUENCE"/>
    <property type="match status" value="1"/>
</dbReference>
<protein>
    <submittedName>
        <fullName evidence="3">ACT domain-containing protein</fullName>
    </submittedName>
</protein>
<dbReference type="PANTHER" id="PTHR31131:SF6">
    <property type="entry name" value="CASTOR ACT DOMAIN-CONTAINING PROTEIN"/>
    <property type="match status" value="1"/>
</dbReference>
<feature type="domain" description="CASTOR ACT" evidence="1">
    <location>
        <begin position="67"/>
        <end position="127"/>
    </location>
</feature>
<dbReference type="RefSeq" id="WP_219536108.1">
    <property type="nucleotide sequence ID" value="NZ_JAHKRM010000028.1"/>
</dbReference>
<dbReference type="Proteomes" id="UP001597097">
    <property type="component" value="Unassembled WGS sequence"/>
</dbReference>
<evidence type="ECO:0000259" key="1">
    <source>
        <dbReference type="Pfam" id="PF13840"/>
    </source>
</evidence>
<reference evidence="4" key="1">
    <citation type="journal article" date="2019" name="Int. J. Syst. Evol. Microbiol.">
        <title>The Global Catalogue of Microorganisms (GCM) 10K type strain sequencing project: providing services to taxonomists for standard genome sequencing and annotation.</title>
        <authorList>
            <consortium name="The Broad Institute Genomics Platform"/>
            <consortium name="The Broad Institute Genome Sequencing Center for Infectious Disease"/>
            <person name="Wu L."/>
            <person name="Ma J."/>
        </authorList>
    </citation>
    <scope>NUCLEOTIDE SEQUENCE [LARGE SCALE GENOMIC DNA]</scope>
    <source>
        <strain evidence="4">CGMCC 1.15399</strain>
    </source>
</reference>
<name>A0ABW4GLG8_9ACTN</name>
<dbReference type="Pfam" id="PF21631">
    <property type="entry name" value="A9CJY8-like_N"/>
    <property type="match status" value="1"/>
</dbReference>
<dbReference type="InterPro" id="IPR049447">
    <property type="entry name" value="A9CJY8-like_N"/>
</dbReference>
<organism evidence="3 4">
    <name type="scientific">Nonomuraea guangzhouensis</name>
    <dbReference type="NCBI Taxonomy" id="1291555"/>
    <lineage>
        <taxon>Bacteria</taxon>
        <taxon>Bacillati</taxon>
        <taxon>Actinomycetota</taxon>
        <taxon>Actinomycetes</taxon>
        <taxon>Streptosporangiales</taxon>
        <taxon>Streptosporangiaceae</taxon>
        <taxon>Nonomuraea</taxon>
    </lineage>
</organism>
<evidence type="ECO:0000313" key="3">
    <source>
        <dbReference type="EMBL" id="MFD1543229.1"/>
    </source>
</evidence>
<comment type="caution">
    <text evidence="3">The sequence shown here is derived from an EMBL/GenBank/DDBJ whole genome shotgun (WGS) entry which is preliminary data.</text>
</comment>
<evidence type="ECO:0000313" key="4">
    <source>
        <dbReference type="Proteomes" id="UP001597097"/>
    </source>
</evidence>
<feature type="domain" description="A9CJY8-like N-terminal" evidence="2">
    <location>
        <begin position="18"/>
        <end position="61"/>
    </location>
</feature>
<accession>A0ABW4GLG8</accession>
<dbReference type="InterPro" id="IPR027795">
    <property type="entry name" value="CASTOR_ACT_dom"/>
</dbReference>
<dbReference type="EMBL" id="JBHUCM010000038">
    <property type="protein sequence ID" value="MFD1543229.1"/>
    <property type="molecule type" value="Genomic_DNA"/>
</dbReference>
<sequence length="137" mass="14370">MTETSPAPPRVTLRVLPETYAVCRMNPATEHTVPVAGTGSLYCLTRTADELSLVCPEALAPRAEARVEPGWTCLVVAGPLDFSLTGILASIAGPLTEANIPIFVVSTYDTDYVLVRSEQADAAFATLAAAGHTVTPV</sequence>
<evidence type="ECO:0000259" key="2">
    <source>
        <dbReference type="Pfam" id="PF21631"/>
    </source>
</evidence>
<gene>
    <name evidence="3" type="ORF">ACFSJ0_39705</name>
</gene>
<dbReference type="PIRSF" id="PIRSF008459">
    <property type="entry name" value="UCP008459"/>
    <property type="match status" value="1"/>
</dbReference>
<keyword evidence="4" id="KW-1185">Reference proteome</keyword>
<dbReference type="Pfam" id="PF13840">
    <property type="entry name" value="ACT_7"/>
    <property type="match status" value="1"/>
</dbReference>
<proteinExistence type="predicted"/>
<dbReference type="InterPro" id="IPR051719">
    <property type="entry name" value="CASTOR_mTORC1"/>
</dbReference>
<dbReference type="InterPro" id="IPR016540">
    <property type="entry name" value="UCP008459"/>
</dbReference>